<gene>
    <name evidence="1" type="ORF">CN980_09920</name>
</gene>
<proteinExistence type="predicted"/>
<name>A0A9X7CCV8_BACCE</name>
<evidence type="ECO:0008006" key="3">
    <source>
        <dbReference type="Google" id="ProtNLM"/>
    </source>
</evidence>
<dbReference type="RefSeq" id="WP_098770968.1">
    <property type="nucleotide sequence ID" value="NZ_NUIQ01000078.1"/>
</dbReference>
<dbReference type="Proteomes" id="UP000223834">
    <property type="component" value="Unassembled WGS sequence"/>
</dbReference>
<accession>A0A9X7CCV8</accession>
<dbReference type="EMBL" id="NUIQ01000078">
    <property type="protein sequence ID" value="PGO78147.1"/>
    <property type="molecule type" value="Genomic_DNA"/>
</dbReference>
<dbReference type="Pfam" id="PF14253">
    <property type="entry name" value="AbiH"/>
    <property type="match status" value="1"/>
</dbReference>
<comment type="caution">
    <text evidence="1">The sequence shown here is derived from an EMBL/GenBank/DDBJ whole genome shotgun (WGS) entry which is preliminary data.</text>
</comment>
<dbReference type="AlphaFoldDB" id="A0A9X7CCV8"/>
<reference evidence="1 2" key="1">
    <citation type="submission" date="2017-09" db="EMBL/GenBank/DDBJ databases">
        <title>Large-scale bioinformatics analysis of Bacillus genomes uncovers conserved roles of natural products in bacterial physiology.</title>
        <authorList>
            <consortium name="Agbiome Team Llc"/>
            <person name="Bleich R.M."/>
            <person name="Grubbs K.J."/>
            <person name="Santa Maria K.C."/>
            <person name="Allen S.E."/>
            <person name="Farag S."/>
            <person name="Shank E.A."/>
            <person name="Bowers A."/>
        </authorList>
    </citation>
    <scope>NUCLEOTIDE SEQUENCE [LARGE SCALE GENOMIC DNA]</scope>
    <source>
        <strain evidence="1 2">AFS049141</strain>
    </source>
</reference>
<evidence type="ECO:0000313" key="1">
    <source>
        <dbReference type="EMBL" id="PGO78147.1"/>
    </source>
</evidence>
<dbReference type="InterPro" id="IPR025935">
    <property type="entry name" value="AbiH"/>
</dbReference>
<organism evidence="1 2">
    <name type="scientific">Bacillus cereus</name>
    <dbReference type="NCBI Taxonomy" id="1396"/>
    <lineage>
        <taxon>Bacteria</taxon>
        <taxon>Bacillati</taxon>
        <taxon>Bacillota</taxon>
        <taxon>Bacilli</taxon>
        <taxon>Bacillales</taxon>
        <taxon>Bacillaceae</taxon>
        <taxon>Bacillus</taxon>
        <taxon>Bacillus cereus group</taxon>
    </lineage>
</organism>
<sequence>MSKLFILGNGFDIVHNLPTRYEHFRKYLLETYPKAREFGPTYNVSSQMMPDGDIEVDNNEAAAFIVTAINEVEGDEWSDLESNLAHLPFEDYLSDLEDLFDLDDDKELSRNECRKEDAANEFYLVMLKFHKFLVDWVRTIDISETCTQEKFEKLIDIENDYFLTFNYTCVLEDVYGVDYDNICHIHGAEYNCDSEILFGHGDRRNDFKSKHIVATESLQKIHRILEKDTNKALKQSMYFFDELSSVQEIYSYGFSFSQVDFIYLQQIFQICNTEKCTWYLSDYGSDEIKISYKKTIRESGFKGSFKEFSIT</sequence>
<protein>
    <recommendedName>
        <fullName evidence="3">Bacteriophage abortive infection AbiH</fullName>
    </recommendedName>
</protein>
<evidence type="ECO:0000313" key="2">
    <source>
        <dbReference type="Proteomes" id="UP000223834"/>
    </source>
</evidence>